<dbReference type="RefSeq" id="XP_005793691.1">
    <property type="nucleotide sequence ID" value="XM_005793634.1"/>
</dbReference>
<dbReference type="AlphaFoldDB" id="A0A0D3KZS7"/>
<dbReference type="Proteomes" id="UP000013827">
    <property type="component" value="Unassembled WGS sequence"/>
</dbReference>
<dbReference type="EnsemblProtists" id="EOD41262">
    <property type="protein sequence ID" value="EOD41262"/>
    <property type="gene ID" value="EMIHUDRAFT_199539"/>
</dbReference>
<dbReference type="GeneID" id="17286532"/>
<protein>
    <recommendedName>
        <fullName evidence="3">Fe2OG dioxygenase domain-containing protein</fullName>
    </recommendedName>
</protein>
<reference evidence="1" key="2">
    <citation type="submission" date="2024-10" db="UniProtKB">
        <authorList>
            <consortium name="EnsemblProtists"/>
        </authorList>
    </citation>
    <scope>IDENTIFICATION</scope>
</reference>
<name>A0A0D3KZS7_EMIH1</name>
<accession>A0A0D3KZS7</accession>
<evidence type="ECO:0000313" key="2">
    <source>
        <dbReference type="Proteomes" id="UP000013827"/>
    </source>
</evidence>
<dbReference type="PaxDb" id="2903-EOD41262"/>
<dbReference type="KEGG" id="ehx:EMIHUDRAFT_199539"/>
<proteinExistence type="predicted"/>
<evidence type="ECO:0008006" key="3">
    <source>
        <dbReference type="Google" id="ProtNLM"/>
    </source>
</evidence>
<keyword evidence="2" id="KW-1185">Reference proteome</keyword>
<evidence type="ECO:0000313" key="1">
    <source>
        <dbReference type="EnsemblProtists" id="EOD41262"/>
    </source>
</evidence>
<reference evidence="2" key="1">
    <citation type="journal article" date="2013" name="Nature">
        <title>Pan genome of the phytoplankton Emiliania underpins its global distribution.</title>
        <authorList>
            <person name="Read B.A."/>
            <person name="Kegel J."/>
            <person name="Klute M.J."/>
            <person name="Kuo A."/>
            <person name="Lefebvre S.C."/>
            <person name="Maumus F."/>
            <person name="Mayer C."/>
            <person name="Miller J."/>
            <person name="Monier A."/>
            <person name="Salamov A."/>
            <person name="Young J."/>
            <person name="Aguilar M."/>
            <person name="Claverie J.M."/>
            <person name="Frickenhaus S."/>
            <person name="Gonzalez K."/>
            <person name="Herman E.K."/>
            <person name="Lin Y.C."/>
            <person name="Napier J."/>
            <person name="Ogata H."/>
            <person name="Sarno A.F."/>
            <person name="Shmutz J."/>
            <person name="Schroeder D."/>
            <person name="de Vargas C."/>
            <person name="Verret F."/>
            <person name="von Dassow P."/>
            <person name="Valentin K."/>
            <person name="Van de Peer Y."/>
            <person name="Wheeler G."/>
            <person name="Dacks J.B."/>
            <person name="Delwiche C.F."/>
            <person name="Dyhrman S.T."/>
            <person name="Glockner G."/>
            <person name="John U."/>
            <person name="Richards T."/>
            <person name="Worden A.Z."/>
            <person name="Zhang X."/>
            <person name="Grigoriev I.V."/>
            <person name="Allen A.E."/>
            <person name="Bidle K."/>
            <person name="Borodovsky M."/>
            <person name="Bowler C."/>
            <person name="Brownlee C."/>
            <person name="Cock J.M."/>
            <person name="Elias M."/>
            <person name="Gladyshev V.N."/>
            <person name="Groth M."/>
            <person name="Guda C."/>
            <person name="Hadaegh A."/>
            <person name="Iglesias-Rodriguez M.D."/>
            <person name="Jenkins J."/>
            <person name="Jones B.M."/>
            <person name="Lawson T."/>
            <person name="Leese F."/>
            <person name="Lindquist E."/>
            <person name="Lobanov A."/>
            <person name="Lomsadze A."/>
            <person name="Malik S.B."/>
            <person name="Marsh M.E."/>
            <person name="Mackinder L."/>
            <person name="Mock T."/>
            <person name="Mueller-Roeber B."/>
            <person name="Pagarete A."/>
            <person name="Parker M."/>
            <person name="Probert I."/>
            <person name="Quesneville H."/>
            <person name="Raines C."/>
            <person name="Rensing S.A."/>
            <person name="Riano-Pachon D.M."/>
            <person name="Richier S."/>
            <person name="Rokitta S."/>
            <person name="Shiraiwa Y."/>
            <person name="Soanes D.M."/>
            <person name="van der Giezen M."/>
            <person name="Wahlund T.M."/>
            <person name="Williams B."/>
            <person name="Wilson W."/>
            <person name="Wolfe G."/>
            <person name="Wurch L.L."/>
        </authorList>
    </citation>
    <scope>NUCLEOTIDE SEQUENCE</scope>
</reference>
<dbReference type="HOGENOM" id="CLU_757442_0_0_1"/>
<sequence>MPIGQDISFCQRFAFEVSISAFPSLRPSTNVLHGDPRIPEAGARTMASKEAVVCALIVRAREPFVVKFFPTEASLQMDAPAAAGAAAHEDLATTLPAPLRRLLVDGAPPSTVPTEALRAALRLDDSSAGSGAPGSSLRSLRMLKMLQGLPPEAPTAAVDPPLLTLPGALDARACAALRAAVDASLEGGGGGERGEGAAELAELRDHLLARSFSSSLTLDRDGLERIAGAAAVAALWRLPAAVARAAAAVGAAPAAEEPLGGGRGFEGDVEVIVRRYVPGARPWVPFHYDRAACTVNVALSDDEAHGGGVLLAYTAARGAWAVGRREGDGTAHGPCLLHAVTRVTAGARYSLVLFFGPRRGGAGGGG</sequence>
<organism evidence="1 2">
    <name type="scientific">Emiliania huxleyi (strain CCMP1516)</name>
    <dbReference type="NCBI Taxonomy" id="280463"/>
    <lineage>
        <taxon>Eukaryota</taxon>
        <taxon>Haptista</taxon>
        <taxon>Haptophyta</taxon>
        <taxon>Prymnesiophyceae</taxon>
        <taxon>Isochrysidales</taxon>
        <taxon>Noelaerhabdaceae</taxon>
        <taxon>Emiliania</taxon>
    </lineage>
</organism>
<dbReference type="Gene3D" id="2.60.120.620">
    <property type="entry name" value="q2cbj1_9rhob like domain"/>
    <property type="match status" value="1"/>
</dbReference>